<dbReference type="InterPro" id="IPR019620">
    <property type="entry name" value="Metal-bd_prot_put"/>
</dbReference>
<name>A0A5D3FVG7_9BACE</name>
<dbReference type="Proteomes" id="UP000324383">
    <property type="component" value="Unassembled WGS sequence"/>
</dbReference>
<sequence>MLHTSTAFLLIFCVVLNKIYVNLLNRFLLYHYPGDECNICYRLWREASLKEAIIKRFSISRHFYTCSAENMNIDELIEFLKRKGKFMPLNDGFTVDLNKVCSDY</sequence>
<evidence type="ECO:0000313" key="2">
    <source>
        <dbReference type="Proteomes" id="UP000324383"/>
    </source>
</evidence>
<dbReference type="AlphaFoldDB" id="A0A5D3FVG7"/>
<accession>A0A5D3FVG7</accession>
<protein>
    <submittedName>
        <fullName evidence="1">DUF2492 family protein</fullName>
    </submittedName>
</protein>
<proteinExistence type="predicted"/>
<reference evidence="1 2" key="1">
    <citation type="submission" date="2019-07" db="EMBL/GenBank/DDBJ databases">
        <title>Draft Genome Sequences of Bacteroides pyogenes Strains Isolated from the Uterus Holstein Dairy Cows with Metritis.</title>
        <authorList>
            <person name="Cunha F."/>
            <person name="Galvao K.N."/>
            <person name="Jeon S.J."/>
            <person name="Jeong K.C."/>
        </authorList>
    </citation>
    <scope>NUCLEOTIDE SEQUENCE [LARGE SCALE GENOMIC DNA]</scope>
    <source>
        <strain evidence="1 2">KG-31</strain>
    </source>
</reference>
<evidence type="ECO:0000313" key="1">
    <source>
        <dbReference type="EMBL" id="TYK35710.1"/>
    </source>
</evidence>
<gene>
    <name evidence="1" type="ORF">FNJ60_00985</name>
</gene>
<comment type="caution">
    <text evidence="1">The sequence shown here is derived from an EMBL/GenBank/DDBJ whole genome shotgun (WGS) entry which is preliminary data.</text>
</comment>
<dbReference type="NCBIfam" id="TIGR03853">
    <property type="entry name" value="matur_matur"/>
    <property type="match status" value="1"/>
</dbReference>
<dbReference type="Pfam" id="PF10678">
    <property type="entry name" value="DUF2492"/>
    <property type="match status" value="1"/>
</dbReference>
<organism evidence="1 2">
    <name type="scientific">Bacteroides pyogenes</name>
    <dbReference type="NCBI Taxonomy" id="310300"/>
    <lineage>
        <taxon>Bacteria</taxon>
        <taxon>Pseudomonadati</taxon>
        <taxon>Bacteroidota</taxon>
        <taxon>Bacteroidia</taxon>
        <taxon>Bacteroidales</taxon>
        <taxon>Bacteroidaceae</taxon>
        <taxon>Bacteroides</taxon>
    </lineage>
</organism>
<dbReference type="EMBL" id="VKLW01000001">
    <property type="protein sequence ID" value="TYK35710.1"/>
    <property type="molecule type" value="Genomic_DNA"/>
</dbReference>
<keyword evidence="2" id="KW-1185">Reference proteome</keyword>